<evidence type="ECO:0000313" key="5">
    <source>
        <dbReference type="Proteomes" id="UP000766336"/>
    </source>
</evidence>
<dbReference type="PANTHER" id="PTHR30531">
    <property type="entry name" value="FLAGELLAR BIOSYNTHETIC PROTEIN FLHB"/>
    <property type="match status" value="1"/>
</dbReference>
<dbReference type="RefSeq" id="WP_213671332.1">
    <property type="nucleotide sequence ID" value="NZ_JAHCDA010000003.1"/>
</dbReference>
<gene>
    <name evidence="4" type="ORF">KHU32_16940</name>
</gene>
<organism evidence="4 5">
    <name type="scientific">Roseococcus pinisoli</name>
    <dbReference type="NCBI Taxonomy" id="2835040"/>
    <lineage>
        <taxon>Bacteria</taxon>
        <taxon>Pseudomonadati</taxon>
        <taxon>Pseudomonadota</taxon>
        <taxon>Alphaproteobacteria</taxon>
        <taxon>Acetobacterales</taxon>
        <taxon>Roseomonadaceae</taxon>
        <taxon>Roseococcus</taxon>
    </lineage>
</organism>
<keyword evidence="5" id="KW-1185">Reference proteome</keyword>
<protein>
    <submittedName>
        <fullName evidence="4">EscU/YscU/HrcU family type III secretion system export apparatus switch protein</fullName>
    </submittedName>
</protein>
<feature type="transmembrane region" description="Helical" evidence="3">
    <location>
        <begin position="188"/>
        <end position="210"/>
    </location>
</feature>
<feature type="region of interest" description="Disordered" evidence="2">
    <location>
        <begin position="1"/>
        <end position="23"/>
    </location>
</feature>
<dbReference type="Gene3D" id="3.40.1690.10">
    <property type="entry name" value="secretion proteins EscU"/>
    <property type="match status" value="1"/>
</dbReference>
<sequence>MAEEGGNEREEERTEEPSQKRLQKAWQEGQVALSREAVGFSALAASVLAAVLVMPGQKHRIGAAMRATFSRAHEMEPGRAAADWLTLFLGVAWPIATAAVIGAAVATLAQTRGAISAKSMAPDLAKLSPARGLKRILGPDGLLEFLRMLLKLTIVATALGFVAMDLPALSAVLEAPPAEIFAAAGRGILRLVMTTLAAFALVAGVDLLIVRHRHRERLRMSRQDLKEESKESEGDPQIKARMRHLREMMGRGRMLASVPRATVVITNPSHYAVALSYESGKAAAPKLVAKGADAMAARIREAAREAGVPVVADPPLARALFRLDLETEIPNEHWEAVAKIIAYVMRLRGRS</sequence>
<feature type="transmembrane region" description="Helical" evidence="3">
    <location>
        <begin position="84"/>
        <end position="109"/>
    </location>
</feature>
<feature type="transmembrane region" description="Helical" evidence="3">
    <location>
        <begin position="149"/>
        <end position="168"/>
    </location>
</feature>
<feature type="compositionally biased region" description="Basic and acidic residues" evidence="2">
    <location>
        <begin position="1"/>
        <end position="19"/>
    </location>
</feature>
<dbReference type="PRINTS" id="PR00950">
    <property type="entry name" value="TYPE3IMSPROT"/>
</dbReference>
<proteinExistence type="inferred from homology"/>
<dbReference type="Proteomes" id="UP000766336">
    <property type="component" value="Unassembled WGS sequence"/>
</dbReference>
<dbReference type="InterPro" id="IPR029025">
    <property type="entry name" value="T3SS_substrate_exporter_C"/>
</dbReference>
<dbReference type="PANTHER" id="PTHR30531:SF12">
    <property type="entry name" value="FLAGELLAR BIOSYNTHETIC PROTEIN FLHB"/>
    <property type="match status" value="1"/>
</dbReference>
<feature type="transmembrane region" description="Helical" evidence="3">
    <location>
        <begin position="37"/>
        <end position="56"/>
    </location>
</feature>
<dbReference type="InterPro" id="IPR006135">
    <property type="entry name" value="T3SS_substrate_exporter"/>
</dbReference>
<evidence type="ECO:0000256" key="1">
    <source>
        <dbReference type="ARBA" id="ARBA00010690"/>
    </source>
</evidence>
<keyword evidence="3" id="KW-1133">Transmembrane helix</keyword>
<comment type="similarity">
    <text evidence="1">Belongs to the type III secretion exporter family.</text>
</comment>
<dbReference type="Pfam" id="PF01312">
    <property type="entry name" value="Bac_export_2"/>
    <property type="match status" value="1"/>
</dbReference>
<comment type="caution">
    <text evidence="4">The sequence shown here is derived from an EMBL/GenBank/DDBJ whole genome shotgun (WGS) entry which is preliminary data.</text>
</comment>
<dbReference type="EMBL" id="JAHCDA010000003">
    <property type="protein sequence ID" value="MBS7812640.1"/>
    <property type="molecule type" value="Genomic_DNA"/>
</dbReference>
<keyword evidence="3" id="KW-0812">Transmembrane</keyword>
<reference evidence="4 5" key="1">
    <citation type="submission" date="2021-05" db="EMBL/GenBank/DDBJ databases">
        <title>Roseococcus sp. XZZS9, whole genome shotgun sequencing project.</title>
        <authorList>
            <person name="Zhao G."/>
            <person name="Shen L."/>
        </authorList>
    </citation>
    <scope>NUCLEOTIDE SEQUENCE [LARGE SCALE GENOMIC DNA]</scope>
    <source>
        <strain evidence="4 5">XZZS9</strain>
    </source>
</reference>
<keyword evidence="3" id="KW-0472">Membrane</keyword>
<evidence type="ECO:0000313" key="4">
    <source>
        <dbReference type="EMBL" id="MBS7812640.1"/>
    </source>
</evidence>
<name>A0ABS5QG25_9PROT</name>
<evidence type="ECO:0000256" key="3">
    <source>
        <dbReference type="SAM" id="Phobius"/>
    </source>
</evidence>
<accession>A0ABS5QG25</accession>
<dbReference type="SUPFAM" id="SSF160544">
    <property type="entry name" value="EscU C-terminal domain-like"/>
    <property type="match status" value="1"/>
</dbReference>
<evidence type="ECO:0000256" key="2">
    <source>
        <dbReference type="SAM" id="MobiDB-lite"/>
    </source>
</evidence>